<feature type="signal peptide" evidence="2">
    <location>
        <begin position="1"/>
        <end position="19"/>
    </location>
</feature>
<protein>
    <submittedName>
        <fullName evidence="3">Uncharacterized protein</fullName>
    </submittedName>
</protein>
<dbReference type="AlphaFoldDB" id="A0A9N8HXU7"/>
<keyword evidence="4" id="KW-1185">Reference proteome</keyword>
<reference evidence="3" key="1">
    <citation type="submission" date="2020-06" db="EMBL/GenBank/DDBJ databases">
        <authorList>
            <consortium name="Plant Systems Biology data submission"/>
        </authorList>
    </citation>
    <scope>NUCLEOTIDE SEQUENCE</scope>
    <source>
        <strain evidence="3">D6</strain>
    </source>
</reference>
<feature type="chain" id="PRO_5040447344" evidence="2">
    <location>
        <begin position="20"/>
        <end position="126"/>
    </location>
</feature>
<gene>
    <name evidence="3" type="ORF">SEMRO_3357_G347180.1</name>
</gene>
<evidence type="ECO:0000256" key="2">
    <source>
        <dbReference type="SAM" id="SignalP"/>
    </source>
</evidence>
<dbReference type="EMBL" id="CAICTM010003355">
    <property type="protein sequence ID" value="CAB9531248.1"/>
    <property type="molecule type" value="Genomic_DNA"/>
</dbReference>
<dbReference type="OrthoDB" id="204737at2759"/>
<organism evidence="3 4">
    <name type="scientific">Seminavis robusta</name>
    <dbReference type="NCBI Taxonomy" id="568900"/>
    <lineage>
        <taxon>Eukaryota</taxon>
        <taxon>Sar</taxon>
        <taxon>Stramenopiles</taxon>
        <taxon>Ochrophyta</taxon>
        <taxon>Bacillariophyta</taxon>
        <taxon>Bacillariophyceae</taxon>
        <taxon>Bacillariophycidae</taxon>
        <taxon>Naviculales</taxon>
        <taxon>Naviculaceae</taxon>
        <taxon>Seminavis</taxon>
    </lineage>
</organism>
<keyword evidence="1" id="KW-0175">Coiled coil</keyword>
<evidence type="ECO:0000256" key="1">
    <source>
        <dbReference type="SAM" id="Coils"/>
    </source>
</evidence>
<dbReference type="Proteomes" id="UP001153069">
    <property type="component" value="Unassembled WGS sequence"/>
</dbReference>
<evidence type="ECO:0000313" key="4">
    <source>
        <dbReference type="Proteomes" id="UP001153069"/>
    </source>
</evidence>
<comment type="caution">
    <text evidence="3">The sequence shown here is derived from an EMBL/GenBank/DDBJ whole genome shotgun (WGS) entry which is preliminary data.</text>
</comment>
<evidence type="ECO:0000313" key="3">
    <source>
        <dbReference type="EMBL" id="CAB9531248.1"/>
    </source>
</evidence>
<proteinExistence type="predicted"/>
<keyword evidence="2" id="KW-0732">Signal</keyword>
<accession>A0A9N8HXU7</accession>
<sequence length="126" mass="14543">MAVWLLLLVTWSMFSGLSALTTDAPKRIVARCQTEPMRLNLLATEWGRRRSLVVSLFMAADPSKEDEMDELQNQLALIEALEERNKAQLDSFVDEQDQWDSLEEEEREFLLQKDTILKRIDELGSA</sequence>
<feature type="coiled-coil region" evidence="1">
    <location>
        <begin position="64"/>
        <end position="91"/>
    </location>
</feature>
<name>A0A9N8HXU7_9STRA</name>